<dbReference type="Proteomes" id="UP000199403">
    <property type="component" value="Unassembled WGS sequence"/>
</dbReference>
<dbReference type="STRING" id="1416801.SAMN05192553_101700"/>
<evidence type="ECO:0000313" key="2">
    <source>
        <dbReference type="EMBL" id="SEI88622.1"/>
    </source>
</evidence>
<sequence>MKKQSLIAGSLLLLAAFSCNNATKVAEQETQASDASYSLVQDSTKVSFVAYKTTDKVPVGGQFTAISIADLGSGDTALEAMDGTKFSIPVSSLFTNDPTGTRDPKILEFFFGFLENTELISGVFKVGPDKQAAIDVTLNGKTESIPLTYTVENDSKFVFDGVMELANWDALGAVASINKACEALHTGADGISKTWSEVAVHAEVLLAKK</sequence>
<organism evidence="2 3">
    <name type="scientific">Cyclobacterium xiamenense</name>
    <dbReference type="NCBI Taxonomy" id="1297121"/>
    <lineage>
        <taxon>Bacteria</taxon>
        <taxon>Pseudomonadati</taxon>
        <taxon>Bacteroidota</taxon>
        <taxon>Cytophagia</taxon>
        <taxon>Cytophagales</taxon>
        <taxon>Cyclobacteriaceae</taxon>
        <taxon>Cyclobacterium</taxon>
    </lineage>
</organism>
<proteinExistence type="predicted"/>
<dbReference type="EMBL" id="FNZH01000001">
    <property type="protein sequence ID" value="SEI88622.1"/>
    <property type="molecule type" value="Genomic_DNA"/>
</dbReference>
<dbReference type="PROSITE" id="PS51257">
    <property type="entry name" value="PROKAR_LIPOPROTEIN"/>
    <property type="match status" value="1"/>
</dbReference>
<name>A0A1H6UL68_9BACT</name>
<keyword evidence="1" id="KW-0732">Signal</keyword>
<accession>A0A1H6UL68</accession>
<keyword evidence="3" id="KW-1185">Reference proteome</keyword>
<dbReference type="OrthoDB" id="5292899at2"/>
<evidence type="ECO:0000313" key="3">
    <source>
        <dbReference type="Proteomes" id="UP000199403"/>
    </source>
</evidence>
<reference evidence="3" key="1">
    <citation type="submission" date="2016-10" db="EMBL/GenBank/DDBJ databases">
        <authorList>
            <person name="Varghese N."/>
            <person name="Submissions S."/>
        </authorList>
    </citation>
    <scope>NUCLEOTIDE SEQUENCE [LARGE SCALE GENOMIC DNA]</scope>
    <source>
        <strain evidence="3">IBRC-M 10761</strain>
    </source>
</reference>
<gene>
    <name evidence="2" type="ORF">SAMN05192553_101700</name>
</gene>
<protein>
    <submittedName>
        <fullName evidence="2">YceI-like domain-containing protein</fullName>
    </submittedName>
</protein>
<feature type="chain" id="PRO_5011794459" evidence="1">
    <location>
        <begin position="22"/>
        <end position="209"/>
    </location>
</feature>
<feature type="signal peptide" evidence="1">
    <location>
        <begin position="1"/>
        <end position="21"/>
    </location>
</feature>
<dbReference type="RefSeq" id="WP_092169471.1">
    <property type="nucleotide sequence ID" value="NZ_FNZH01000001.1"/>
</dbReference>
<dbReference type="AlphaFoldDB" id="A0A1H6UL68"/>
<evidence type="ECO:0000256" key="1">
    <source>
        <dbReference type="SAM" id="SignalP"/>
    </source>
</evidence>